<dbReference type="GO" id="GO:0005576">
    <property type="term" value="C:extracellular region"/>
    <property type="evidence" value="ECO:0007669"/>
    <property type="project" value="InterPro"/>
</dbReference>
<evidence type="ECO:0000256" key="2">
    <source>
        <dbReference type="ARBA" id="ARBA00022737"/>
    </source>
</evidence>
<dbReference type="Gene3D" id="2.170.140.10">
    <property type="entry name" value="Chitin binding domain"/>
    <property type="match status" value="1"/>
</dbReference>
<feature type="domain" description="Sushi" evidence="8">
    <location>
        <begin position="720"/>
        <end position="777"/>
    </location>
</feature>
<comment type="caution">
    <text evidence="10">The sequence shown here is derived from an EMBL/GenBank/DDBJ whole genome shotgun (WGS) entry which is preliminary data.</text>
</comment>
<reference evidence="10" key="2">
    <citation type="submission" date="2020-11" db="EMBL/GenBank/DDBJ databases">
        <authorList>
            <person name="McCartney M.A."/>
            <person name="Auch B."/>
            <person name="Kono T."/>
            <person name="Mallez S."/>
            <person name="Becker A."/>
            <person name="Gohl D.M."/>
            <person name="Silverstein K.A.T."/>
            <person name="Koren S."/>
            <person name="Bechman K.B."/>
            <person name="Herman A."/>
            <person name="Abrahante J.E."/>
            <person name="Garbe J."/>
        </authorList>
    </citation>
    <scope>NUCLEOTIDE SEQUENCE</scope>
    <source>
        <strain evidence="10">Duluth1</strain>
        <tissue evidence="10">Whole animal</tissue>
    </source>
</reference>
<dbReference type="InterPro" id="IPR036508">
    <property type="entry name" value="Chitin-bd_dom_sf"/>
</dbReference>
<evidence type="ECO:0000259" key="7">
    <source>
        <dbReference type="PROSITE" id="PS50234"/>
    </source>
</evidence>
<feature type="domain" description="Sushi" evidence="8">
    <location>
        <begin position="440"/>
        <end position="497"/>
    </location>
</feature>
<dbReference type="PANTHER" id="PTHR19325:SF560">
    <property type="entry name" value="SUSHI, VON WILLEBRAND FACTOR TYPE A, EGF AND PENTRAXIN DOMAIN-CONTAINING PROTEIN 1"/>
    <property type="match status" value="1"/>
</dbReference>
<dbReference type="PANTHER" id="PTHR19325">
    <property type="entry name" value="COMPLEMENT COMPONENT-RELATED SUSHI DOMAIN-CONTAINING"/>
    <property type="match status" value="1"/>
</dbReference>
<dbReference type="InterPro" id="IPR002557">
    <property type="entry name" value="Chitin-bd_dom"/>
</dbReference>
<name>A0A9D4N6H0_DREPO</name>
<dbReference type="Gene3D" id="2.10.70.10">
    <property type="entry name" value="Complement Module, domain 1"/>
    <property type="match status" value="15"/>
</dbReference>
<dbReference type="PROSITE" id="PS50940">
    <property type="entry name" value="CHIT_BIND_II"/>
    <property type="match status" value="1"/>
</dbReference>
<evidence type="ECO:0000313" key="10">
    <source>
        <dbReference type="EMBL" id="KAH3888655.1"/>
    </source>
</evidence>
<dbReference type="InterPro" id="IPR035976">
    <property type="entry name" value="Sushi/SCR/CCP_sf"/>
</dbReference>
<keyword evidence="1 5" id="KW-0768">Sushi</keyword>
<feature type="domain" description="Sushi" evidence="8">
    <location>
        <begin position="1000"/>
        <end position="1057"/>
    </location>
</feature>
<comment type="caution">
    <text evidence="5">Lacks conserved residue(s) required for the propagation of feature annotation.</text>
</comment>
<proteinExistence type="predicted"/>
<dbReference type="SUPFAM" id="SSF53300">
    <property type="entry name" value="vWA-like"/>
    <property type="match status" value="1"/>
</dbReference>
<feature type="domain" description="Sushi" evidence="8">
    <location>
        <begin position="328"/>
        <end position="385"/>
    </location>
</feature>
<sequence length="1446" mass="155589">MLKTRDVILSCVFVVHVVLSGRAPAVGTDPSECRSLMDMYFVIDGSDSISAPDFVTLKRAMAGMVPQIDLGQNKARIGMLVYSSNVPVMSKHSFSYDAGYLMNAANTLEHPRDGTNTALAIKEMTEIFKANGRPNVPWTCVVITDGISKDPFQTMQEAKKAELMGINMFAVGVGHLIAREELTNIASTQLQVMTIDNFSQLKDKLASMMTTICPCPIPPVVTYAKCSDGARAIGTVRQYQCLDGYLQRGNGAITCQNDFTWTHLATDFECVPCSDQTPVVQHGTCGGGDVLIGSTRLFTCAPGYLAVGNPMITCNPMAQWTVPDFKCIPCGETPTIPYGTCGGGDHTLGATRMFTCEPGYLAVGNPMITCNPQAQWTIPEFKCIPCGETPVIPFGSCDGGDFKIGATRKFTCHSGYLGIGDPMITCDHQAKWTQPSYKCVPCGDTPTIPHGTCGGGDYTIGATRAFTCNTGYLAVGNPMITCNPLAQWTLPDFKCIPCGETPTIPYGTCGGGDYTLGATRMFTCAPGYLAVGNPMITCNPQAQWTLPDFKCIPCGEPPTIPYGTCGGGDYTLGATRMFTCEPGYLAVGNPMITCNPEAQWTLPDFKCIPCGETPTIPHGTCDGGDYKIGATRKFTCENGYLAVGNPLITCNDAAQWTAPNFQCIPCGDTPVIPYGSCDGGDYKIGAIRRYTCAAGYLAVGEPSITCNAQAQWTMPQIKCLPCGPTPQIPNGICEDGDYRLGSKRTFKCEPGYFAVGNNVIECNANALWTPVDFQCIPCGPTPVISHGQCGGGEFTIGSRRALTCDVGYLAVGDPYIQCLDNAQWSALNFMCKACGDTPLVANGECGGGDYTIGANRLFSCLPGYKAVGTAGIVCRNDATWSVPDFKCVPCGATPDVEHGTCGGGDYTIGAKRAYTCAEGYLLVGKPDIECTADAVWSTPSFKCTPCGETPVVMNANCGSGSHLINSERKYACHTGYIAKGDPHITCLSSASWSVPTFQCLDCGPVPVVANAYAGLGSATVGSKATYVCNQGYTMSGQGESVCLNSGQWSKPTFTCEVKVAPVPVYIPIAVDPTVCDACRYINGVGYNRHPTDCNQYVQCFVGAKGLEPVYRRCPFGLFWDQNVLTCRPADQVDCPNDQCKISGMKVYKHTDPDNCCAYWKCQNQRSFGECCGEGFSFDASAQMCVRNFACTATCPYKDEIPACDKRPAASETMYQQHIGNNFWVDMPCAPGTAFHPLDCGCSLLLMTLPGKTRQQVCKPELYMPFTNGLDDRSGRNVYVLPENVSVSDGAAMFNGHSRILVNRFANTEFFGNLVIKFRYNEFKTGSYYQQLQALVTNGDCGADPSIVIAKMPNFVLIGAKTDKPKSLALPTTDKVWKEVIYIHDEKKLEGKVCGASFNKWSVGPIQATHCALQIGRGTGLTSYHGLMDDLYVYQCRPREDILNIDY</sequence>
<dbReference type="Pfam" id="PF01607">
    <property type="entry name" value="CBM_14"/>
    <property type="match status" value="1"/>
</dbReference>
<evidence type="ECO:0000256" key="4">
    <source>
        <dbReference type="ARBA" id="ARBA00023180"/>
    </source>
</evidence>
<dbReference type="Pfam" id="PF00084">
    <property type="entry name" value="Sushi"/>
    <property type="match status" value="14"/>
</dbReference>
<feature type="domain" description="VWFA" evidence="7">
    <location>
        <begin position="38"/>
        <end position="212"/>
    </location>
</feature>
<reference evidence="10" key="1">
    <citation type="journal article" date="2019" name="bioRxiv">
        <title>The Genome of the Zebra Mussel, Dreissena polymorpha: A Resource for Invasive Species Research.</title>
        <authorList>
            <person name="McCartney M.A."/>
            <person name="Auch B."/>
            <person name="Kono T."/>
            <person name="Mallez S."/>
            <person name="Zhang Y."/>
            <person name="Obille A."/>
            <person name="Becker A."/>
            <person name="Abrahante J.E."/>
            <person name="Garbe J."/>
            <person name="Badalamenti J.P."/>
            <person name="Herman A."/>
            <person name="Mangelson H."/>
            <person name="Liachko I."/>
            <person name="Sullivan S."/>
            <person name="Sone E.D."/>
            <person name="Koren S."/>
            <person name="Silverstein K.A.T."/>
            <person name="Beckman K.B."/>
            <person name="Gohl D.M."/>
        </authorList>
    </citation>
    <scope>NUCLEOTIDE SEQUENCE</scope>
    <source>
        <strain evidence="10">Duluth1</strain>
        <tissue evidence="10">Whole animal</tissue>
    </source>
</reference>
<dbReference type="CDD" id="cd00033">
    <property type="entry name" value="CCP"/>
    <property type="match status" value="15"/>
</dbReference>
<dbReference type="OrthoDB" id="6148336at2759"/>
<dbReference type="InterPro" id="IPR002035">
    <property type="entry name" value="VWF_A"/>
</dbReference>
<keyword evidence="11" id="KW-1185">Reference proteome</keyword>
<keyword evidence="2" id="KW-0677">Repeat</keyword>
<evidence type="ECO:0000256" key="3">
    <source>
        <dbReference type="ARBA" id="ARBA00023157"/>
    </source>
</evidence>
<dbReference type="InterPro" id="IPR000436">
    <property type="entry name" value="Sushi_SCR_CCP_dom"/>
</dbReference>
<dbReference type="SUPFAM" id="SSF57535">
    <property type="entry name" value="Complement control module/SCR domain"/>
    <property type="match status" value="15"/>
</dbReference>
<feature type="domain" description="Chitin-binding type-2" evidence="9">
    <location>
        <begin position="1075"/>
        <end position="1136"/>
    </location>
</feature>
<feature type="domain" description="Sushi" evidence="8">
    <location>
        <begin position="213"/>
        <end position="272"/>
    </location>
</feature>
<keyword evidence="6" id="KW-0732">Signal</keyword>
<evidence type="ECO:0000256" key="1">
    <source>
        <dbReference type="ARBA" id="ARBA00022659"/>
    </source>
</evidence>
<feature type="disulfide bond" evidence="5">
    <location>
        <begin position="468"/>
        <end position="495"/>
    </location>
</feature>
<dbReference type="CDD" id="cd01450">
    <property type="entry name" value="vWFA_subfamily_ECM"/>
    <property type="match status" value="1"/>
</dbReference>
<evidence type="ECO:0000313" key="11">
    <source>
        <dbReference type="Proteomes" id="UP000828390"/>
    </source>
</evidence>
<dbReference type="SMART" id="SM00032">
    <property type="entry name" value="CCP"/>
    <property type="match status" value="15"/>
</dbReference>
<feature type="domain" description="Sushi" evidence="8">
    <location>
        <begin position="611"/>
        <end position="665"/>
    </location>
</feature>
<keyword evidence="3 5" id="KW-1015">Disulfide bond</keyword>
<feature type="disulfide bond" evidence="5">
    <location>
        <begin position="916"/>
        <end position="943"/>
    </location>
</feature>
<dbReference type="EMBL" id="JAIWYP010000001">
    <property type="protein sequence ID" value="KAH3888655.1"/>
    <property type="molecule type" value="Genomic_DNA"/>
</dbReference>
<feature type="chain" id="PRO_5038415544" evidence="6">
    <location>
        <begin position="28"/>
        <end position="1446"/>
    </location>
</feature>
<protein>
    <submittedName>
        <fullName evidence="10">Uncharacterized protein</fullName>
    </submittedName>
</protein>
<feature type="disulfide bond" evidence="5">
    <location>
        <begin position="1028"/>
        <end position="1055"/>
    </location>
</feature>
<feature type="disulfide bond" evidence="5">
    <location>
        <begin position="636"/>
        <end position="663"/>
    </location>
</feature>
<dbReference type="InterPro" id="IPR036465">
    <property type="entry name" value="vWFA_dom_sf"/>
</dbReference>
<dbReference type="SMART" id="SM00494">
    <property type="entry name" value="ChtBD2"/>
    <property type="match status" value="2"/>
</dbReference>
<dbReference type="InterPro" id="IPR050350">
    <property type="entry name" value="Compl-Cell_Adhes-Reg"/>
</dbReference>
<feature type="disulfide bond" evidence="5">
    <location>
        <begin position="748"/>
        <end position="775"/>
    </location>
</feature>
<dbReference type="SUPFAM" id="SSF57625">
    <property type="entry name" value="Invertebrate chitin-binding proteins"/>
    <property type="match status" value="1"/>
</dbReference>
<dbReference type="GO" id="GO:0008061">
    <property type="term" value="F:chitin binding"/>
    <property type="evidence" value="ECO:0007669"/>
    <property type="project" value="InterPro"/>
</dbReference>
<feature type="domain" description="Sushi" evidence="8">
    <location>
        <begin position="888"/>
        <end position="945"/>
    </location>
</feature>
<evidence type="ECO:0000259" key="9">
    <source>
        <dbReference type="PROSITE" id="PS50940"/>
    </source>
</evidence>
<dbReference type="Gene3D" id="3.40.50.410">
    <property type="entry name" value="von Willebrand factor, type A domain"/>
    <property type="match status" value="1"/>
</dbReference>
<feature type="signal peptide" evidence="6">
    <location>
        <begin position="1"/>
        <end position="27"/>
    </location>
</feature>
<dbReference type="PROSITE" id="PS50923">
    <property type="entry name" value="SUSHI"/>
    <property type="match status" value="8"/>
</dbReference>
<gene>
    <name evidence="10" type="ORF">DPMN_012695</name>
</gene>
<organism evidence="10 11">
    <name type="scientific">Dreissena polymorpha</name>
    <name type="common">Zebra mussel</name>
    <name type="synonym">Mytilus polymorpha</name>
    <dbReference type="NCBI Taxonomy" id="45954"/>
    <lineage>
        <taxon>Eukaryota</taxon>
        <taxon>Metazoa</taxon>
        <taxon>Spiralia</taxon>
        <taxon>Lophotrochozoa</taxon>
        <taxon>Mollusca</taxon>
        <taxon>Bivalvia</taxon>
        <taxon>Autobranchia</taxon>
        <taxon>Heteroconchia</taxon>
        <taxon>Euheterodonta</taxon>
        <taxon>Imparidentia</taxon>
        <taxon>Neoheterodontei</taxon>
        <taxon>Myida</taxon>
        <taxon>Dreissenoidea</taxon>
        <taxon>Dreissenidae</taxon>
        <taxon>Dreissena</taxon>
    </lineage>
</organism>
<keyword evidence="4" id="KW-0325">Glycoprotein</keyword>
<feature type="disulfide bond" evidence="5">
    <location>
        <begin position="356"/>
        <end position="383"/>
    </location>
</feature>
<dbReference type="PRINTS" id="PR00453">
    <property type="entry name" value="VWFADOMAIN"/>
</dbReference>
<dbReference type="Pfam" id="PF00092">
    <property type="entry name" value="VWA"/>
    <property type="match status" value="1"/>
</dbReference>
<accession>A0A9D4N6H0</accession>
<evidence type="ECO:0000256" key="6">
    <source>
        <dbReference type="SAM" id="SignalP"/>
    </source>
</evidence>
<evidence type="ECO:0000259" key="8">
    <source>
        <dbReference type="PROSITE" id="PS50923"/>
    </source>
</evidence>
<feature type="disulfide bond" evidence="5">
    <location>
        <begin position="580"/>
        <end position="607"/>
    </location>
</feature>
<dbReference type="Proteomes" id="UP000828390">
    <property type="component" value="Unassembled WGS sequence"/>
</dbReference>
<evidence type="ECO:0000256" key="5">
    <source>
        <dbReference type="PROSITE-ProRule" id="PRU00302"/>
    </source>
</evidence>
<dbReference type="SMART" id="SM00327">
    <property type="entry name" value="VWA"/>
    <property type="match status" value="1"/>
</dbReference>
<dbReference type="PROSITE" id="PS50234">
    <property type="entry name" value="VWFA"/>
    <property type="match status" value="1"/>
</dbReference>
<feature type="domain" description="Sushi" evidence="8">
    <location>
        <begin position="552"/>
        <end position="609"/>
    </location>
</feature>